<proteinExistence type="predicted"/>
<evidence type="ECO:0000313" key="2">
    <source>
        <dbReference type="Proteomes" id="UP000266673"/>
    </source>
</evidence>
<organism evidence="1 2">
    <name type="scientific">Gigaspora rosea</name>
    <dbReference type="NCBI Taxonomy" id="44941"/>
    <lineage>
        <taxon>Eukaryota</taxon>
        <taxon>Fungi</taxon>
        <taxon>Fungi incertae sedis</taxon>
        <taxon>Mucoromycota</taxon>
        <taxon>Glomeromycotina</taxon>
        <taxon>Glomeromycetes</taxon>
        <taxon>Diversisporales</taxon>
        <taxon>Gigasporaceae</taxon>
        <taxon>Gigaspora</taxon>
    </lineage>
</organism>
<dbReference type="OrthoDB" id="2430054at2759"/>
<reference evidence="1 2" key="1">
    <citation type="submission" date="2018-06" db="EMBL/GenBank/DDBJ databases">
        <title>Comparative genomics reveals the genomic features of Rhizophagus irregularis, R. cerebriforme, R. diaphanum and Gigaspora rosea, and their symbiotic lifestyle signature.</title>
        <authorList>
            <person name="Morin E."/>
            <person name="San Clemente H."/>
            <person name="Chen E.C.H."/>
            <person name="De La Providencia I."/>
            <person name="Hainaut M."/>
            <person name="Kuo A."/>
            <person name="Kohler A."/>
            <person name="Murat C."/>
            <person name="Tang N."/>
            <person name="Roy S."/>
            <person name="Loubradou J."/>
            <person name="Henrissat B."/>
            <person name="Grigoriev I.V."/>
            <person name="Corradi N."/>
            <person name="Roux C."/>
            <person name="Martin F.M."/>
        </authorList>
    </citation>
    <scope>NUCLEOTIDE SEQUENCE [LARGE SCALE GENOMIC DNA]</scope>
    <source>
        <strain evidence="1 2">DAOM 194757</strain>
    </source>
</reference>
<sequence length="147" mass="17390">MWDIDDLSAKTRILIEWSHKLQHIEISVDEELLAVFETKLFIDRFHLIASSKGERLLYRYISISGRLVFNLMDSYNLKNPINASKLFENKQIQEHYIIKSDKIIYTNDEEVLIEKLVDDVWVEYLRKNSKDTNSITTSSKNTIESYN</sequence>
<dbReference type="EMBL" id="QKWP01001827">
    <property type="protein sequence ID" value="RIB06377.1"/>
    <property type="molecule type" value="Genomic_DNA"/>
</dbReference>
<protein>
    <submittedName>
        <fullName evidence="1">Uncharacterized protein</fullName>
    </submittedName>
</protein>
<gene>
    <name evidence="1" type="ORF">C2G38_2217298</name>
</gene>
<dbReference type="AlphaFoldDB" id="A0A397UBE4"/>
<dbReference type="Proteomes" id="UP000266673">
    <property type="component" value="Unassembled WGS sequence"/>
</dbReference>
<name>A0A397UBE4_9GLOM</name>
<comment type="caution">
    <text evidence="1">The sequence shown here is derived from an EMBL/GenBank/DDBJ whole genome shotgun (WGS) entry which is preliminary data.</text>
</comment>
<accession>A0A397UBE4</accession>
<evidence type="ECO:0000313" key="1">
    <source>
        <dbReference type="EMBL" id="RIB06377.1"/>
    </source>
</evidence>
<keyword evidence="2" id="KW-1185">Reference proteome</keyword>